<dbReference type="Pfam" id="PF02384">
    <property type="entry name" value="N6_Mtase"/>
    <property type="match status" value="1"/>
</dbReference>
<feature type="domain" description="YtxK-like N-terminal helical" evidence="2">
    <location>
        <begin position="8"/>
        <end position="85"/>
    </location>
</feature>
<gene>
    <name evidence="3" type="ORF">JOC54_001702</name>
</gene>
<keyword evidence="4" id="KW-1185">Reference proteome</keyword>
<accession>A0ABS2SSH6</accession>
<dbReference type="RefSeq" id="WP_204465631.1">
    <property type="nucleotide sequence ID" value="NZ_JAFBCV010000004.1"/>
</dbReference>
<dbReference type="Gene3D" id="1.10.150.470">
    <property type="match status" value="1"/>
</dbReference>
<dbReference type="InterPro" id="IPR052933">
    <property type="entry name" value="DNA_Protect_Modify"/>
</dbReference>
<dbReference type="CDD" id="cd02440">
    <property type="entry name" value="AdoMet_MTases"/>
    <property type="match status" value="1"/>
</dbReference>
<reference evidence="3" key="1">
    <citation type="submission" date="2021-01" db="EMBL/GenBank/DDBJ databases">
        <title>Genomic Encyclopedia of Type Strains, Phase IV (KMG-IV): sequencing the most valuable type-strain genomes for metagenomic binning, comparative biology and taxonomic classification.</title>
        <authorList>
            <person name="Goeker M."/>
        </authorList>
    </citation>
    <scope>NUCLEOTIDE SEQUENCE</scope>
    <source>
        <strain evidence="3">DSM 21943</strain>
    </source>
</reference>
<feature type="domain" description="DNA methylase adenine-specific" evidence="1">
    <location>
        <begin position="96"/>
        <end position="308"/>
    </location>
</feature>
<dbReference type="InterPro" id="IPR003356">
    <property type="entry name" value="DNA_methylase_A-5"/>
</dbReference>
<dbReference type="PANTHER" id="PTHR41313">
    <property type="entry name" value="ADENINE-SPECIFIC METHYLTRANSFERASE"/>
    <property type="match status" value="1"/>
</dbReference>
<evidence type="ECO:0000259" key="2">
    <source>
        <dbReference type="Pfam" id="PF21106"/>
    </source>
</evidence>
<dbReference type="PANTHER" id="PTHR41313:SF1">
    <property type="entry name" value="DNA METHYLASE ADENINE-SPECIFIC DOMAIN-CONTAINING PROTEIN"/>
    <property type="match status" value="1"/>
</dbReference>
<dbReference type="Pfam" id="PF21106">
    <property type="entry name" value="YtxK_like"/>
    <property type="match status" value="1"/>
</dbReference>
<dbReference type="InterPro" id="IPR029063">
    <property type="entry name" value="SAM-dependent_MTases_sf"/>
</dbReference>
<dbReference type="Gene3D" id="3.40.50.150">
    <property type="entry name" value="Vaccinia Virus protein VP39"/>
    <property type="match status" value="1"/>
</dbReference>
<dbReference type="EC" id="2.1.1.72" evidence="3"/>
<dbReference type="EMBL" id="JAFBCV010000004">
    <property type="protein sequence ID" value="MBM7838446.1"/>
    <property type="molecule type" value="Genomic_DNA"/>
</dbReference>
<keyword evidence="3" id="KW-0808">Transferase</keyword>
<evidence type="ECO:0000313" key="4">
    <source>
        <dbReference type="Proteomes" id="UP001179280"/>
    </source>
</evidence>
<dbReference type="PIRSF" id="PIRSF026567">
    <property type="entry name" value="Adenine_mtase_bact_prd"/>
    <property type="match status" value="1"/>
</dbReference>
<dbReference type="SUPFAM" id="SSF53335">
    <property type="entry name" value="S-adenosyl-L-methionine-dependent methyltransferases"/>
    <property type="match status" value="1"/>
</dbReference>
<evidence type="ECO:0000313" key="3">
    <source>
        <dbReference type="EMBL" id="MBM7838446.1"/>
    </source>
</evidence>
<dbReference type="InterPro" id="IPR048375">
    <property type="entry name" value="YtxK-like_N"/>
</dbReference>
<keyword evidence="3" id="KW-0489">Methyltransferase</keyword>
<dbReference type="Proteomes" id="UP001179280">
    <property type="component" value="Unassembled WGS sequence"/>
</dbReference>
<comment type="caution">
    <text evidence="3">The sequence shown here is derived from an EMBL/GenBank/DDBJ whole genome shotgun (WGS) entry which is preliminary data.</text>
</comment>
<dbReference type="GO" id="GO:0032259">
    <property type="term" value="P:methylation"/>
    <property type="evidence" value="ECO:0007669"/>
    <property type="project" value="UniProtKB-KW"/>
</dbReference>
<organism evidence="3 4">
    <name type="scientific">Shouchella xiaoxiensis</name>
    <dbReference type="NCBI Taxonomy" id="766895"/>
    <lineage>
        <taxon>Bacteria</taxon>
        <taxon>Bacillati</taxon>
        <taxon>Bacillota</taxon>
        <taxon>Bacilli</taxon>
        <taxon>Bacillales</taxon>
        <taxon>Bacillaceae</taxon>
        <taxon>Shouchella</taxon>
    </lineage>
</organism>
<evidence type="ECO:0000259" key="1">
    <source>
        <dbReference type="Pfam" id="PF02384"/>
    </source>
</evidence>
<protein>
    <submittedName>
        <fullName evidence="3">Site-specific DNA-methyltransferase (Adenine-specific)</fullName>
        <ecNumber evidence="3">2.1.1.72</ecNumber>
    </submittedName>
</protein>
<dbReference type="GO" id="GO:0009007">
    <property type="term" value="F:site-specific DNA-methyltransferase (adenine-specific) activity"/>
    <property type="evidence" value="ECO:0007669"/>
    <property type="project" value="UniProtKB-EC"/>
</dbReference>
<proteinExistence type="predicted"/>
<sequence length="327" mass="36740">METTNVTKLFEYLDQTSDKLAHQSQLTYLEALAEAGDNLFEGTILQSLSPADEEEVQELLDKVKQLEWKQEEVRKAFQLGVIKGMKGAVQPNHSMTPDAVSLFISYLVNKLVQDRENTELLDLAVGSGNLLFAICNNATTPIEASGFEVDETLLKNAYSSANLQQHQIHLYHQDSLQVVPQKTDLVVSDLPIGYYPKDDVASSFELKAKEGHSYIHHLMIEQGIKSLNDGGFALFVIPNFLFESDQSAALHAYLKKDAVVLGLLQLPSSMFSNVQQQKSILLLQKKKEGIPVPQQALFAELPTFSNKEAMQDMVKQINRWFEEQLKR</sequence>
<dbReference type="InterPro" id="IPR016843">
    <property type="entry name" value="S-AdoMet-dep_Ade-MeTrfase_prd"/>
</dbReference>
<name>A0ABS2SSH6_9BACI</name>